<accession>A0A0G1NN68</accession>
<organism evidence="4 5">
    <name type="scientific">Candidatus Collierbacteria bacterium GW2011_GWA2_44_99</name>
    <dbReference type="NCBI Taxonomy" id="1618380"/>
    <lineage>
        <taxon>Bacteria</taxon>
        <taxon>Candidatus Collieribacteriota</taxon>
    </lineage>
</organism>
<evidence type="ECO:0000313" key="4">
    <source>
        <dbReference type="EMBL" id="KKT85619.1"/>
    </source>
</evidence>
<feature type="coiled-coil region" evidence="1">
    <location>
        <begin position="164"/>
        <end position="207"/>
    </location>
</feature>
<evidence type="ECO:0000256" key="1">
    <source>
        <dbReference type="SAM" id="Coils"/>
    </source>
</evidence>
<reference evidence="4 5" key="1">
    <citation type="journal article" date="2015" name="Nature">
        <title>rRNA introns, odd ribosomes, and small enigmatic genomes across a large radiation of phyla.</title>
        <authorList>
            <person name="Brown C.T."/>
            <person name="Hug L.A."/>
            <person name="Thomas B.C."/>
            <person name="Sharon I."/>
            <person name="Castelle C.J."/>
            <person name="Singh A."/>
            <person name="Wilkins M.J."/>
            <person name="Williams K.H."/>
            <person name="Banfield J.F."/>
        </authorList>
    </citation>
    <scope>NUCLEOTIDE SEQUENCE [LARGE SCALE GENOMIC DNA]</scope>
</reference>
<dbReference type="Proteomes" id="UP000034797">
    <property type="component" value="Unassembled WGS sequence"/>
</dbReference>
<protein>
    <submittedName>
        <fullName evidence="4">Uncharacterized protein</fullName>
    </submittedName>
</protein>
<proteinExistence type="predicted"/>
<feature type="compositionally biased region" description="Polar residues" evidence="2">
    <location>
        <begin position="248"/>
        <end position="257"/>
    </location>
</feature>
<keyword evidence="3" id="KW-0472">Membrane</keyword>
<dbReference type="EMBL" id="LCJW01000026">
    <property type="protein sequence ID" value="KKT85619.1"/>
    <property type="molecule type" value="Genomic_DNA"/>
</dbReference>
<keyword evidence="3" id="KW-0812">Transmembrane</keyword>
<evidence type="ECO:0000256" key="2">
    <source>
        <dbReference type="SAM" id="MobiDB-lite"/>
    </source>
</evidence>
<feature type="transmembrane region" description="Helical" evidence="3">
    <location>
        <begin position="102"/>
        <end position="121"/>
    </location>
</feature>
<sequence length="274" mass="29890">MVRIHAGELKGLNLTKNAVIMVIKQMLVILVNGMKKMVVIVLVVLLFLASPNNVSANGGVVVEPSQNEIEKLNNKIDALILSNNANGISGNIIGLANTQMQFLTFILAVVGIGIPVFAFFFRKEIQIIKDRAMLSVVNMENEVKKIKLSEKDIAKRKNDIDRLYSDFEKRLTDIDEKMKKLKSTEGGPKEKNRLAELEQEIMGLKRKLSQGIQPYTLNVSSYPGTASGYVGPLSTTTSTSMGSFGAISPSSATTTTVEPFYPSPSASPSPEPED</sequence>
<gene>
    <name evidence="4" type="ORF">UW84_C0026G0007</name>
</gene>
<evidence type="ECO:0000256" key="3">
    <source>
        <dbReference type="SAM" id="Phobius"/>
    </source>
</evidence>
<evidence type="ECO:0000313" key="5">
    <source>
        <dbReference type="Proteomes" id="UP000034797"/>
    </source>
</evidence>
<name>A0A0G1NN68_9BACT</name>
<keyword evidence="3" id="KW-1133">Transmembrane helix</keyword>
<comment type="caution">
    <text evidence="4">The sequence shown here is derived from an EMBL/GenBank/DDBJ whole genome shotgun (WGS) entry which is preliminary data.</text>
</comment>
<feature type="region of interest" description="Disordered" evidence="2">
    <location>
        <begin position="231"/>
        <end position="274"/>
    </location>
</feature>
<dbReference type="AlphaFoldDB" id="A0A0G1NN68"/>
<keyword evidence="1" id="KW-0175">Coiled coil</keyword>
<feature type="compositionally biased region" description="Pro residues" evidence="2">
    <location>
        <begin position="261"/>
        <end position="274"/>
    </location>
</feature>